<dbReference type="FunFam" id="3.20.20.70:FF:000047">
    <property type="entry name" value="3-dehydroquinate dehydratase"/>
    <property type="match status" value="1"/>
</dbReference>
<evidence type="ECO:0000256" key="3">
    <source>
        <dbReference type="ARBA" id="ARBA00023239"/>
    </source>
</evidence>
<dbReference type="RefSeq" id="WP_091474851.1">
    <property type="nucleotide sequence ID" value="NZ_FOIT01000003.1"/>
</dbReference>
<dbReference type="PANTHER" id="PTHR43699:SF1">
    <property type="entry name" value="3-DEHYDROQUINATE DEHYDRATASE"/>
    <property type="match status" value="1"/>
</dbReference>
<gene>
    <name evidence="5" type="primary">aroD</name>
    <name evidence="6" type="ORF">SAMN05192557_1217</name>
</gene>
<dbReference type="GO" id="GO:0009423">
    <property type="term" value="P:chorismate biosynthetic process"/>
    <property type="evidence" value="ECO:0007669"/>
    <property type="project" value="UniProtKB-UniRule"/>
</dbReference>
<evidence type="ECO:0000313" key="6">
    <source>
        <dbReference type="EMBL" id="SEW01225.1"/>
    </source>
</evidence>
<dbReference type="GO" id="GO:0046279">
    <property type="term" value="P:3,4-dihydroxybenzoate biosynthetic process"/>
    <property type="evidence" value="ECO:0007669"/>
    <property type="project" value="TreeGrafter"/>
</dbReference>
<dbReference type="UniPathway" id="UPA00053">
    <property type="reaction ID" value="UER00086"/>
</dbReference>
<feature type="active site" description="Proton donor/acceptor" evidence="5">
    <location>
        <position position="141"/>
    </location>
</feature>
<feature type="binding site" evidence="5">
    <location>
        <position position="210"/>
    </location>
    <ligand>
        <name>3-dehydroquinate</name>
        <dbReference type="ChEBI" id="CHEBI:32364"/>
    </ligand>
</feature>
<protein>
    <recommendedName>
        <fullName evidence="5">3-dehydroquinate dehydratase</fullName>
        <shortName evidence="5">3-dehydroquinase</shortName>
        <ecNumber evidence="5">4.2.1.10</ecNumber>
    </recommendedName>
    <alternativeName>
        <fullName evidence="5">Type I DHQase</fullName>
    </alternativeName>
    <alternativeName>
        <fullName evidence="5">Type I dehydroquinase</fullName>
        <shortName evidence="5">DHQ1</shortName>
    </alternativeName>
</protein>
<comment type="similarity">
    <text evidence="5">Belongs to the type-I 3-dehydroquinase family.</text>
</comment>
<sequence length="247" mass="27522">MKIKNVNIGEGSPKIVVSFSGHNLTEIKRELNVAHENNDKFDIIEIRGDSFEALSREEHIECVQTVISELSHIPILYTYRTIQEGGKGGKSAAEYEALLSEIIELCDIDIIDIEFFKYEDIVDHLVKKAKEKGVTVLLSVHDMEDTPHFEEMMATYQAMIAQGGEILKLAYMPKNGRDVLSVLSAVHDARQAFDKPVVGISMGETGRITRLAGGVFGSCLMYSYLEDSVADGQIDAHLLKQNLTKFD</sequence>
<dbReference type="Pfam" id="PF01487">
    <property type="entry name" value="DHquinase_I"/>
    <property type="match status" value="1"/>
</dbReference>
<evidence type="ECO:0000256" key="5">
    <source>
        <dbReference type="HAMAP-Rule" id="MF_00214"/>
    </source>
</evidence>
<dbReference type="AlphaFoldDB" id="A0A662Z6R4"/>
<keyword evidence="3 5" id="KW-0456">Lyase</keyword>
<keyword evidence="4 5" id="KW-0704">Schiff base</keyword>
<dbReference type="NCBIfam" id="TIGR01093">
    <property type="entry name" value="aroD"/>
    <property type="match status" value="1"/>
</dbReference>
<dbReference type="HAMAP" id="MF_00214">
    <property type="entry name" value="AroD"/>
    <property type="match status" value="1"/>
</dbReference>
<dbReference type="GO" id="GO:0009073">
    <property type="term" value="P:aromatic amino acid family biosynthetic process"/>
    <property type="evidence" value="ECO:0007669"/>
    <property type="project" value="UniProtKB-KW"/>
</dbReference>
<dbReference type="EMBL" id="FOIT01000003">
    <property type="protein sequence ID" value="SEW01225.1"/>
    <property type="molecule type" value="Genomic_DNA"/>
</dbReference>
<dbReference type="InterPro" id="IPR013785">
    <property type="entry name" value="Aldolase_TIM"/>
</dbReference>
<keyword evidence="7" id="KW-1185">Reference proteome</keyword>
<evidence type="ECO:0000256" key="1">
    <source>
        <dbReference type="ARBA" id="ARBA00001864"/>
    </source>
</evidence>
<keyword evidence="5" id="KW-0028">Amino-acid biosynthesis</keyword>
<dbReference type="PANTHER" id="PTHR43699">
    <property type="entry name" value="3-DEHYDROQUINATE DEHYDRATASE"/>
    <property type="match status" value="1"/>
</dbReference>
<accession>A0A662Z6R4</accession>
<evidence type="ECO:0000256" key="2">
    <source>
        <dbReference type="ARBA" id="ARBA00023141"/>
    </source>
</evidence>
<evidence type="ECO:0000313" key="7">
    <source>
        <dbReference type="Proteomes" id="UP000243605"/>
    </source>
</evidence>
<comment type="caution">
    <text evidence="5">Lacks conserved residue(s) required for the propagation of feature annotation.</text>
</comment>
<reference evidence="6 7" key="1">
    <citation type="submission" date="2016-10" db="EMBL/GenBank/DDBJ databases">
        <authorList>
            <person name="Varghese N."/>
            <person name="Submissions S."/>
        </authorList>
    </citation>
    <scope>NUCLEOTIDE SEQUENCE [LARGE SCALE GENOMIC DNA]</scope>
    <source>
        <strain evidence="6 7">IBRC-M10081</strain>
    </source>
</reference>
<dbReference type="InterPro" id="IPR050146">
    <property type="entry name" value="Type-I_3-dehydroquinase"/>
</dbReference>
<comment type="function">
    <text evidence="5">Involved in the third step of the chorismate pathway, which leads to the biosynthesis of aromatic amino acids. Catalyzes the cis-dehydration of 3-dehydroquinate (DHQ) and introduces the first double bond of the aromatic ring to yield 3-dehydroshikimate.</text>
</comment>
<organism evidence="6 7">
    <name type="scientific">Aliicoccus persicus</name>
    <dbReference type="NCBI Taxonomy" id="930138"/>
    <lineage>
        <taxon>Bacteria</taxon>
        <taxon>Bacillati</taxon>
        <taxon>Bacillota</taxon>
        <taxon>Bacilli</taxon>
        <taxon>Bacillales</taxon>
        <taxon>Staphylococcaceae</taxon>
        <taxon>Aliicoccus</taxon>
    </lineage>
</organism>
<comment type="catalytic activity">
    <reaction evidence="1 5">
        <text>3-dehydroquinate = 3-dehydroshikimate + H2O</text>
        <dbReference type="Rhea" id="RHEA:21096"/>
        <dbReference type="ChEBI" id="CHEBI:15377"/>
        <dbReference type="ChEBI" id="CHEBI:16630"/>
        <dbReference type="ChEBI" id="CHEBI:32364"/>
        <dbReference type="EC" id="4.2.1.10"/>
    </reaction>
</comment>
<comment type="pathway">
    <text evidence="5">Metabolic intermediate biosynthesis; chorismate biosynthesis; chorismate from D-erythrose 4-phosphate and phosphoenolpyruvate: step 3/7.</text>
</comment>
<feature type="binding site" evidence="5">
    <location>
        <position position="80"/>
    </location>
    <ligand>
        <name>3-dehydroquinate</name>
        <dbReference type="ChEBI" id="CHEBI:32364"/>
    </ligand>
</feature>
<comment type="subunit">
    <text evidence="5">Homodimer.</text>
</comment>
<evidence type="ECO:0000256" key="4">
    <source>
        <dbReference type="ARBA" id="ARBA00023270"/>
    </source>
</evidence>
<dbReference type="CDD" id="cd00502">
    <property type="entry name" value="DHQase_I"/>
    <property type="match status" value="1"/>
</dbReference>
<dbReference type="Gene3D" id="3.20.20.70">
    <property type="entry name" value="Aldolase class I"/>
    <property type="match status" value="1"/>
</dbReference>
<dbReference type="GO" id="GO:0003855">
    <property type="term" value="F:3-dehydroquinate dehydratase activity"/>
    <property type="evidence" value="ECO:0007669"/>
    <property type="project" value="UniProtKB-UniRule"/>
</dbReference>
<feature type="binding site" evidence="5">
    <location>
        <begin position="45"/>
        <end position="47"/>
    </location>
    <ligand>
        <name>3-dehydroquinate</name>
        <dbReference type="ChEBI" id="CHEBI:32364"/>
    </ligand>
</feature>
<dbReference type="SUPFAM" id="SSF51569">
    <property type="entry name" value="Aldolase"/>
    <property type="match status" value="1"/>
</dbReference>
<keyword evidence="2 5" id="KW-0057">Aromatic amino acid biosynthesis</keyword>
<name>A0A662Z6R4_9STAP</name>
<dbReference type="InterPro" id="IPR001381">
    <property type="entry name" value="DHquinase_I"/>
</dbReference>
<dbReference type="EC" id="4.2.1.10" evidence="5"/>
<feature type="active site" description="Schiff-base intermediate with substrate" evidence="5">
    <location>
        <position position="168"/>
    </location>
</feature>
<dbReference type="GO" id="GO:0008652">
    <property type="term" value="P:amino acid biosynthetic process"/>
    <property type="evidence" value="ECO:0007669"/>
    <property type="project" value="UniProtKB-KW"/>
</dbReference>
<dbReference type="Proteomes" id="UP000243605">
    <property type="component" value="Unassembled WGS sequence"/>
</dbReference>
<dbReference type="OrthoDB" id="9813659at2"/>
<feature type="binding site" evidence="5">
    <location>
        <position position="18"/>
    </location>
    <ligand>
        <name>3-dehydroquinate</name>
        <dbReference type="ChEBI" id="CHEBI:32364"/>
    </ligand>
</feature>
<proteinExistence type="inferred from homology"/>
<feature type="binding site" evidence="5">
    <location>
        <position position="233"/>
    </location>
    <ligand>
        <name>3-dehydroquinate</name>
        <dbReference type="ChEBI" id="CHEBI:32364"/>
    </ligand>
</feature>